<evidence type="ECO:0000256" key="2">
    <source>
        <dbReference type="ARBA" id="ARBA00021245"/>
    </source>
</evidence>
<evidence type="ECO:0000256" key="7">
    <source>
        <dbReference type="ARBA" id="ARBA00024701"/>
    </source>
</evidence>
<comment type="function">
    <text evidence="7">Sigma factors are initiation factors that promote the attachment of RNA polymerase to specific initiation sites and are then released. Sigma-S contributes to the protection against external stress, thus playing a role in cellular fitness and survival.</text>
</comment>
<protein>
    <recommendedName>
        <fullName evidence="2">RNA polymerase sigma factor SigS</fullName>
    </recommendedName>
</protein>
<dbReference type="SUPFAM" id="SSF88946">
    <property type="entry name" value="Sigma2 domain of RNA polymerase sigma factors"/>
    <property type="match status" value="1"/>
</dbReference>
<evidence type="ECO:0000259" key="8">
    <source>
        <dbReference type="PROSITE" id="PS00622"/>
    </source>
</evidence>
<dbReference type="InterPro" id="IPR013249">
    <property type="entry name" value="RNA_pol_sigma70_r4_t2"/>
</dbReference>
<dbReference type="PANTHER" id="PTHR30385">
    <property type="entry name" value="SIGMA FACTOR F FLAGELLAR"/>
    <property type="match status" value="1"/>
</dbReference>
<reference evidence="10 11" key="1">
    <citation type="submission" date="2021-01" db="EMBL/GenBank/DDBJ databases">
        <title>Isolation and description of Catonella massiliensis sp. nov., a novel Catonella species, isolated from a stable periodontitis subject.</title>
        <authorList>
            <person name="Antezack A."/>
            <person name="Boxberger M."/>
            <person name="La Scola B."/>
            <person name="Monnet-Corti V."/>
        </authorList>
    </citation>
    <scope>NUCLEOTIDE SEQUENCE [LARGE SCALE GENOMIC DNA]</scope>
    <source>
        <strain evidence="10 11">Marseille-Q4567</strain>
    </source>
</reference>
<dbReference type="PIRSF" id="PIRSF002939">
    <property type="entry name" value="RNA_polymerase_sigma-H_factor"/>
    <property type="match status" value="1"/>
</dbReference>
<dbReference type="InterPro" id="IPR007627">
    <property type="entry name" value="RNA_pol_sigma70_r2"/>
</dbReference>
<proteinExistence type="inferred from homology"/>
<keyword evidence="4" id="KW-0731">Sigma factor</keyword>
<name>A0ABS1IY08_9FIRM</name>
<dbReference type="InterPro" id="IPR016371">
    <property type="entry name" value="RNA_pol_sigma-H_factor"/>
</dbReference>
<dbReference type="InterPro" id="IPR000943">
    <property type="entry name" value="RNA_pol_sigma70"/>
</dbReference>
<evidence type="ECO:0000259" key="9">
    <source>
        <dbReference type="PROSITE" id="PS00715"/>
    </source>
</evidence>
<dbReference type="InterPro" id="IPR036388">
    <property type="entry name" value="WH-like_DNA-bd_sf"/>
</dbReference>
<dbReference type="InterPro" id="IPR013325">
    <property type="entry name" value="RNA_pol_sigma_r2"/>
</dbReference>
<keyword evidence="5" id="KW-0238">DNA-binding</keyword>
<evidence type="ECO:0000313" key="10">
    <source>
        <dbReference type="EMBL" id="MBK5896769.1"/>
    </source>
</evidence>
<dbReference type="RefSeq" id="WP_208428322.1">
    <property type="nucleotide sequence ID" value="NZ_JAEPRJ010000001.1"/>
</dbReference>
<dbReference type="PROSITE" id="PS00622">
    <property type="entry name" value="HTH_LUXR_1"/>
    <property type="match status" value="1"/>
</dbReference>
<dbReference type="Pfam" id="PF08281">
    <property type="entry name" value="Sigma70_r4_2"/>
    <property type="match status" value="1"/>
</dbReference>
<comment type="similarity">
    <text evidence="1">Belongs to the sigma-70 factor family.</text>
</comment>
<gene>
    <name evidence="10" type="ORF">JJN12_03075</name>
</gene>
<dbReference type="Gene3D" id="1.20.120.1810">
    <property type="match status" value="1"/>
</dbReference>
<dbReference type="Gene3D" id="1.10.10.10">
    <property type="entry name" value="Winged helix-like DNA-binding domain superfamily/Winged helix DNA-binding domain"/>
    <property type="match status" value="1"/>
</dbReference>
<evidence type="ECO:0000256" key="5">
    <source>
        <dbReference type="ARBA" id="ARBA00023125"/>
    </source>
</evidence>
<evidence type="ECO:0000256" key="6">
    <source>
        <dbReference type="ARBA" id="ARBA00023163"/>
    </source>
</evidence>
<feature type="domain" description="HTH luxR-type" evidence="8">
    <location>
        <begin position="169"/>
        <end position="196"/>
    </location>
</feature>
<dbReference type="SUPFAM" id="SSF46894">
    <property type="entry name" value="C-terminal effector domain of the bipartite response regulators"/>
    <property type="match status" value="1"/>
</dbReference>
<evidence type="ECO:0000313" key="11">
    <source>
        <dbReference type="Proteomes" id="UP000604730"/>
    </source>
</evidence>
<evidence type="ECO:0000256" key="4">
    <source>
        <dbReference type="ARBA" id="ARBA00023082"/>
    </source>
</evidence>
<organism evidence="10 11">
    <name type="scientific">Catonella massiliensis</name>
    <dbReference type="NCBI Taxonomy" id="2799636"/>
    <lineage>
        <taxon>Bacteria</taxon>
        <taxon>Bacillati</taxon>
        <taxon>Bacillota</taxon>
        <taxon>Clostridia</taxon>
        <taxon>Lachnospirales</taxon>
        <taxon>Lachnospiraceae</taxon>
        <taxon>Catonella</taxon>
    </lineage>
</organism>
<dbReference type="Pfam" id="PF04542">
    <property type="entry name" value="Sigma70_r2"/>
    <property type="match status" value="1"/>
</dbReference>
<evidence type="ECO:0000256" key="3">
    <source>
        <dbReference type="ARBA" id="ARBA00023015"/>
    </source>
</evidence>
<dbReference type="PROSITE" id="PS00715">
    <property type="entry name" value="SIGMA70_1"/>
    <property type="match status" value="1"/>
</dbReference>
<comment type="caution">
    <text evidence="10">The sequence shown here is derived from an EMBL/GenBank/DDBJ whole genome shotgun (WGS) entry which is preliminary data.</text>
</comment>
<dbReference type="InterPro" id="IPR014284">
    <property type="entry name" value="RNA_pol_sigma-70_dom"/>
</dbReference>
<evidence type="ECO:0000256" key="1">
    <source>
        <dbReference type="ARBA" id="ARBA00007788"/>
    </source>
</evidence>
<dbReference type="EMBL" id="JAEPRJ010000001">
    <property type="protein sequence ID" value="MBK5896769.1"/>
    <property type="molecule type" value="Genomic_DNA"/>
</dbReference>
<dbReference type="PANTHER" id="PTHR30385:SF1">
    <property type="entry name" value="RNA POLYMERASE SIGMA-H FACTOR"/>
    <property type="match status" value="1"/>
</dbReference>
<dbReference type="InterPro" id="IPR000792">
    <property type="entry name" value="Tscrpt_reg_LuxR_C"/>
</dbReference>
<keyword evidence="3" id="KW-0805">Transcription regulation</keyword>
<keyword evidence="11" id="KW-1185">Reference proteome</keyword>
<accession>A0ABS1IY08</accession>
<dbReference type="NCBIfam" id="TIGR02937">
    <property type="entry name" value="sigma70-ECF"/>
    <property type="match status" value="1"/>
</dbReference>
<sequence>MNFEKFTDEELCEKAKEGDVEAESYLINKYKNLVRGKAKTLYLLGGDREDLIQEGMIGLFIAVRDFDKSKNAMFSTFANMVCERRMYNAIKAGQAGKNRPLNTYISLYAGQASGEDADDIKLINNLRASSLFEPEGFVVDKENTIFLLEKLSESLSKLEEEVLDFYLSGKDYVEIAEALERSPKSIDNALVRIKAKFKNIIESEK</sequence>
<feature type="domain" description="RNA polymerase sigma-70" evidence="9">
    <location>
        <begin position="50"/>
        <end position="63"/>
    </location>
</feature>
<dbReference type="InterPro" id="IPR016032">
    <property type="entry name" value="Sig_transdc_resp-reg_C-effctor"/>
</dbReference>
<dbReference type="Proteomes" id="UP000604730">
    <property type="component" value="Unassembled WGS sequence"/>
</dbReference>
<keyword evidence="6" id="KW-0804">Transcription</keyword>